<protein>
    <recommendedName>
        <fullName evidence="3">SusD-like starch-binding protein associating with outer membrane</fullName>
    </recommendedName>
</protein>
<organism evidence="1 2">
    <name type="scientific">Sphingobacterium detergens</name>
    <dbReference type="NCBI Taxonomy" id="1145106"/>
    <lineage>
        <taxon>Bacteria</taxon>
        <taxon>Pseudomonadati</taxon>
        <taxon>Bacteroidota</taxon>
        <taxon>Sphingobacteriia</taxon>
        <taxon>Sphingobacteriales</taxon>
        <taxon>Sphingobacteriaceae</taxon>
        <taxon>Sphingobacterium</taxon>
    </lineage>
</organism>
<comment type="caution">
    <text evidence="1">The sequence shown here is derived from an EMBL/GenBank/DDBJ whole genome shotgun (WGS) entry which is preliminary data.</text>
</comment>
<dbReference type="Gene3D" id="1.25.40.390">
    <property type="match status" value="2"/>
</dbReference>
<evidence type="ECO:0000313" key="2">
    <source>
        <dbReference type="Proteomes" id="UP000286246"/>
    </source>
</evidence>
<reference evidence="1 2" key="1">
    <citation type="submission" date="2018-09" db="EMBL/GenBank/DDBJ databases">
        <title>Genomic Encyclopedia of Type Strains, Phase III (KMG-III): the genomes of soil and plant-associated and newly described type strains.</title>
        <authorList>
            <person name="Whitman W."/>
        </authorList>
    </citation>
    <scope>NUCLEOTIDE SEQUENCE [LARGE SCALE GENOMIC DNA]</scope>
    <source>
        <strain evidence="1 2">CECT 7938</strain>
    </source>
</reference>
<evidence type="ECO:0008006" key="3">
    <source>
        <dbReference type="Google" id="ProtNLM"/>
    </source>
</evidence>
<dbReference type="OrthoDB" id="5903640at2"/>
<name>A0A420B7R6_SPHD1</name>
<dbReference type="AlphaFoldDB" id="A0A420B7R6"/>
<dbReference type="RefSeq" id="WP_120259841.1">
    <property type="nucleotide sequence ID" value="NZ_RAPY01000002.1"/>
</dbReference>
<sequence length="626" mass="70126">MTARFIRLKPILLVLIALVGISSCSKSVDPPPVENSISLSGAAEKGPFSKGASLTIQELDNQLKPTGRTFTTKTIDDKGSFEFQNIALKSDFIQVNIDGNYFDEITGHQSTTPIKLSSLVNIRDKKQFNLNIFGQLEQKRVQYLVQSQKLDFKTAKTQAIAEVYKALFVGTAAPSTTESISLSDSSDHAAILLAVSAALLKASESDNVKLVALIQTIADDLETDGRLSETVSTVFKNSLSHLNTDLLIFNIKKHYKDNGLELKNFNIQDQFTVRIVGEIIKDSFFKTLEDFQTFNNSIRLDMVRLSEKYFILEGLYSGTLGNTTLEDYTQFYRHRVSASNPLNSDLYNSYYRLIRAINLLVDQSRKTKVMDAQQFQYTGYTYLALLYDQMINLWGDPVFVHPDNYKELENGPAIARSKTENVRTELINGLKTAVPKLAQADYGLGATVLARLLRDQGLYAEARVQLDRLMQSGLYSLAAPFKVHSSLVPEGILSWDFEAVGSIPRNDNAAWYSKGRIHHIVRYSEVLLISSEVDYHLGNTLSSLQQFNQIRKRNGSTELITSGPSVWLAIADVYGQDMKNEGLYFAALKRVQRAELELSIDKNKLLLPIPEVQLHQNALLTQNPGY</sequence>
<accession>A0A420B7R6</accession>
<dbReference type="InterPro" id="IPR011990">
    <property type="entry name" value="TPR-like_helical_dom_sf"/>
</dbReference>
<dbReference type="EMBL" id="RAPY01000002">
    <property type="protein sequence ID" value="RKE52836.1"/>
    <property type="molecule type" value="Genomic_DNA"/>
</dbReference>
<gene>
    <name evidence="1" type="ORF">DFQ12_3082</name>
</gene>
<proteinExistence type="predicted"/>
<evidence type="ECO:0000313" key="1">
    <source>
        <dbReference type="EMBL" id="RKE52836.1"/>
    </source>
</evidence>
<dbReference type="SUPFAM" id="SSF48452">
    <property type="entry name" value="TPR-like"/>
    <property type="match status" value="1"/>
</dbReference>
<dbReference type="Proteomes" id="UP000286246">
    <property type="component" value="Unassembled WGS sequence"/>
</dbReference>
<dbReference type="PROSITE" id="PS51257">
    <property type="entry name" value="PROKAR_LIPOPROTEIN"/>
    <property type="match status" value="1"/>
</dbReference>
<keyword evidence="2" id="KW-1185">Reference proteome</keyword>